<gene>
    <name evidence="1" type="ORF">LCGC14_2932590</name>
</gene>
<dbReference type="AlphaFoldDB" id="A0A0F8XKC4"/>
<proteinExistence type="predicted"/>
<protein>
    <submittedName>
        <fullName evidence="1">Uncharacterized protein</fullName>
    </submittedName>
</protein>
<name>A0A0F8XKC4_9ZZZZ</name>
<comment type="caution">
    <text evidence="1">The sequence shown here is derived from an EMBL/GenBank/DDBJ whole genome shotgun (WGS) entry which is preliminary data.</text>
</comment>
<dbReference type="EMBL" id="LAZR01058578">
    <property type="protein sequence ID" value="KKK69582.1"/>
    <property type="molecule type" value="Genomic_DNA"/>
</dbReference>
<sequence length="81" mass="9159">MKEELIEAVKLELKGGLVREVLDALPSGLFIGDTPPVEGVAYVYLGSYILRWGEDTKPSIGLRRLSDDEEWQKKLEELKRA</sequence>
<accession>A0A0F8XKC4</accession>
<reference evidence="1" key="1">
    <citation type="journal article" date="2015" name="Nature">
        <title>Complex archaea that bridge the gap between prokaryotes and eukaryotes.</title>
        <authorList>
            <person name="Spang A."/>
            <person name="Saw J.H."/>
            <person name="Jorgensen S.L."/>
            <person name="Zaremba-Niedzwiedzka K."/>
            <person name="Martijn J."/>
            <person name="Lind A.E."/>
            <person name="van Eijk R."/>
            <person name="Schleper C."/>
            <person name="Guy L."/>
            <person name="Ettema T.J."/>
        </authorList>
    </citation>
    <scope>NUCLEOTIDE SEQUENCE</scope>
</reference>
<evidence type="ECO:0000313" key="1">
    <source>
        <dbReference type="EMBL" id="KKK69582.1"/>
    </source>
</evidence>
<organism evidence="1">
    <name type="scientific">marine sediment metagenome</name>
    <dbReference type="NCBI Taxonomy" id="412755"/>
    <lineage>
        <taxon>unclassified sequences</taxon>
        <taxon>metagenomes</taxon>
        <taxon>ecological metagenomes</taxon>
    </lineage>
</organism>